<reference evidence="2" key="4">
    <citation type="submission" date="2025-09" db="UniProtKB">
        <authorList>
            <consortium name="Ensembl"/>
        </authorList>
    </citation>
    <scope>IDENTIFICATION</scope>
    <source>
        <strain evidence="2">C57BL/6J</strain>
    </source>
</reference>
<dbReference type="GeneTree" id="ENSGT00940000158685"/>
<protein>
    <submittedName>
        <fullName evidence="2">MyoD family inhibitor domain containing</fullName>
    </submittedName>
</protein>
<proteinExistence type="predicted"/>
<dbReference type="VEuPathDB" id="HostDB:ENSMUSG00000041390"/>
<dbReference type="ExpressionAtlas" id="D6REI0">
    <property type="expression patterns" value="baseline and differential"/>
</dbReference>
<evidence type="ECO:0000313" key="4">
    <source>
        <dbReference type="Proteomes" id="UP000000589"/>
    </source>
</evidence>
<dbReference type="MGI" id="MGI:104611">
    <property type="gene designation" value="Mdfic"/>
</dbReference>
<dbReference type="AlphaFoldDB" id="D6REI0"/>
<dbReference type="Antibodypedia" id="31567">
    <property type="antibodies" value="149 antibodies from 24 providers"/>
</dbReference>
<gene>
    <name evidence="2 3" type="primary">Mdfic</name>
</gene>
<name>D6REI0_MOUSE</name>
<reference evidence="2 4" key="2">
    <citation type="journal article" date="2011" name="PLoS Biol.">
        <title>Modernizing reference genome assemblies.</title>
        <authorList>
            <person name="Church D.M."/>
            <person name="Schneider V.A."/>
            <person name="Graves T."/>
            <person name="Auger K."/>
            <person name="Cunningham F."/>
            <person name="Bouk N."/>
            <person name="Chen H.C."/>
            <person name="Agarwala R."/>
            <person name="McLaren W.M."/>
            <person name="Ritchie G.R."/>
            <person name="Albracht D."/>
            <person name="Kremitzki M."/>
            <person name="Rock S."/>
            <person name="Kotkiewicz H."/>
            <person name="Kremitzki C."/>
            <person name="Wollam A."/>
            <person name="Trani L."/>
            <person name="Fulton L."/>
            <person name="Fulton R."/>
            <person name="Matthews L."/>
            <person name="Whitehead S."/>
            <person name="Chow W."/>
            <person name="Torrance J."/>
            <person name="Dunn M."/>
            <person name="Harden G."/>
            <person name="Threadgold G."/>
            <person name="Wood J."/>
            <person name="Collins J."/>
            <person name="Heath P."/>
            <person name="Griffiths G."/>
            <person name="Pelan S."/>
            <person name="Grafham D."/>
            <person name="Eichler E.E."/>
            <person name="Weinstock G."/>
            <person name="Mardis E.R."/>
            <person name="Wilson R.K."/>
            <person name="Howe K."/>
            <person name="Flicek P."/>
            <person name="Hubbard T."/>
        </authorList>
    </citation>
    <scope>NUCLEOTIDE SEQUENCE [LARGE SCALE GENOMIC DNA]</scope>
    <source>
        <strain evidence="2 4">C57BL/6J</strain>
    </source>
</reference>
<evidence type="ECO:0000313" key="2">
    <source>
        <dbReference type="Ensembl" id="ENSMUSP00000117664.2"/>
    </source>
</evidence>
<keyword evidence="4" id="KW-1185">Reference proteome</keyword>
<dbReference type="HOGENOM" id="CLU_2183067_0_0_1"/>
<dbReference type="Proteomes" id="UP000000589">
    <property type="component" value="Chromosome 6"/>
</dbReference>
<feature type="region of interest" description="Disordered" evidence="1">
    <location>
        <begin position="1"/>
        <end position="38"/>
    </location>
</feature>
<dbReference type="Ensembl" id="ENSMUST00000140516.8">
    <property type="protein sequence ID" value="ENSMUSP00000117664.2"/>
    <property type="gene ID" value="ENSMUSG00000041390.19"/>
</dbReference>
<evidence type="ECO:0000313" key="3">
    <source>
        <dbReference type="MGI" id="MGI:104611"/>
    </source>
</evidence>
<sequence>MSCAGEALAPGPAEQQCPVEAGGGRLGSPAHDSRPHDLNKDDSHTCAFRLCPFVVSGMKLELRFYASTYILALTFESTFLSPEGPTSGSLASSWGMVSIGCFRLSSCHE</sequence>
<accession>D6REI0</accession>
<reference evidence="2" key="3">
    <citation type="submission" date="2025-08" db="UniProtKB">
        <authorList>
            <consortium name="Ensembl"/>
        </authorList>
    </citation>
    <scope>IDENTIFICATION</scope>
    <source>
        <strain evidence="2">C57BL/6J</strain>
    </source>
</reference>
<dbReference type="AGR" id="MGI:104611"/>
<dbReference type="Bgee" id="ENSMUSG00000041390">
    <property type="expression patterns" value="Expressed in choroid plexus epithelium and 227 other cell types or tissues"/>
</dbReference>
<organism evidence="2 4">
    <name type="scientific">Mus musculus</name>
    <name type="common">Mouse</name>
    <dbReference type="NCBI Taxonomy" id="10090"/>
    <lineage>
        <taxon>Eukaryota</taxon>
        <taxon>Metazoa</taxon>
        <taxon>Chordata</taxon>
        <taxon>Craniata</taxon>
        <taxon>Vertebrata</taxon>
        <taxon>Euteleostomi</taxon>
        <taxon>Mammalia</taxon>
        <taxon>Eutheria</taxon>
        <taxon>Euarchontoglires</taxon>
        <taxon>Glires</taxon>
        <taxon>Rodentia</taxon>
        <taxon>Myomorpha</taxon>
        <taxon>Muroidea</taxon>
        <taxon>Muridae</taxon>
        <taxon>Murinae</taxon>
        <taxon>Mus</taxon>
        <taxon>Mus</taxon>
    </lineage>
</organism>
<evidence type="ECO:0000256" key="1">
    <source>
        <dbReference type="SAM" id="MobiDB-lite"/>
    </source>
</evidence>
<reference evidence="2 4" key="1">
    <citation type="journal article" date="2009" name="PLoS Biol.">
        <title>Lineage-specific biology revealed by a finished genome assembly of the mouse.</title>
        <authorList>
            <consortium name="Mouse Genome Sequencing Consortium"/>
            <person name="Church D.M."/>
            <person name="Goodstadt L."/>
            <person name="Hillier L.W."/>
            <person name="Zody M.C."/>
            <person name="Goldstein S."/>
            <person name="She X."/>
            <person name="Bult C.J."/>
            <person name="Agarwala R."/>
            <person name="Cherry J.L."/>
            <person name="DiCuccio M."/>
            <person name="Hlavina W."/>
            <person name="Kapustin Y."/>
            <person name="Meric P."/>
            <person name="Maglott D."/>
            <person name="Birtle Z."/>
            <person name="Marques A.C."/>
            <person name="Graves T."/>
            <person name="Zhou S."/>
            <person name="Teague B."/>
            <person name="Potamousis K."/>
            <person name="Churas C."/>
            <person name="Place M."/>
            <person name="Herschleb J."/>
            <person name="Runnheim R."/>
            <person name="Forrest D."/>
            <person name="Amos-Landgraf J."/>
            <person name="Schwartz D.C."/>
            <person name="Cheng Z."/>
            <person name="Lindblad-Toh K."/>
            <person name="Eichler E.E."/>
            <person name="Ponting C.P."/>
        </authorList>
    </citation>
    <scope>NUCLEOTIDE SEQUENCE [LARGE SCALE GENOMIC DNA]</scope>
    <source>
        <strain evidence="2 4">C57BL/6J</strain>
    </source>
</reference>